<gene>
    <name evidence="3" type="ORF">CGOC_LOCUS12310</name>
</gene>
<evidence type="ECO:0000256" key="1">
    <source>
        <dbReference type="SAM" id="MobiDB-lite"/>
    </source>
</evidence>
<proteinExistence type="predicted"/>
<evidence type="ECO:0000256" key="2">
    <source>
        <dbReference type="SAM" id="Phobius"/>
    </source>
</evidence>
<dbReference type="Proteomes" id="UP000271889">
    <property type="component" value="Unassembled WGS sequence"/>
</dbReference>
<keyword evidence="4" id="KW-1185">Reference proteome</keyword>
<accession>A0A3P7QQ20</accession>
<evidence type="ECO:0000313" key="3">
    <source>
        <dbReference type="EMBL" id="VDN33146.1"/>
    </source>
</evidence>
<keyword evidence="2" id="KW-1133">Transmembrane helix</keyword>
<feature type="compositionally biased region" description="Basic and acidic residues" evidence="1">
    <location>
        <begin position="65"/>
        <end position="82"/>
    </location>
</feature>
<keyword evidence="2" id="KW-0472">Membrane</keyword>
<dbReference type="AlphaFoldDB" id="A0A3P7QQ20"/>
<feature type="region of interest" description="Disordered" evidence="1">
    <location>
        <begin position="65"/>
        <end position="92"/>
    </location>
</feature>
<evidence type="ECO:0000313" key="4">
    <source>
        <dbReference type="Proteomes" id="UP000271889"/>
    </source>
</evidence>
<feature type="transmembrane region" description="Helical" evidence="2">
    <location>
        <begin position="26"/>
        <end position="49"/>
    </location>
</feature>
<reference evidence="3 4" key="1">
    <citation type="submission" date="2018-11" db="EMBL/GenBank/DDBJ databases">
        <authorList>
            <consortium name="Pathogen Informatics"/>
        </authorList>
    </citation>
    <scope>NUCLEOTIDE SEQUENCE [LARGE SCALE GENOMIC DNA]</scope>
</reference>
<protein>
    <submittedName>
        <fullName evidence="3">Uncharacterized protein</fullName>
    </submittedName>
</protein>
<sequence>MKVDIMFLRRKPRILYDPQPPENREVLFWIILAGAIAPILWLSIAYCVLISMENQRLMEELEERLEGVEHQESPAEQAKKPEQQIGSEKVNI</sequence>
<organism evidence="3 4">
    <name type="scientific">Cylicostephanus goldi</name>
    <name type="common">Nematode worm</name>
    <dbReference type="NCBI Taxonomy" id="71465"/>
    <lineage>
        <taxon>Eukaryota</taxon>
        <taxon>Metazoa</taxon>
        <taxon>Ecdysozoa</taxon>
        <taxon>Nematoda</taxon>
        <taxon>Chromadorea</taxon>
        <taxon>Rhabditida</taxon>
        <taxon>Rhabditina</taxon>
        <taxon>Rhabditomorpha</taxon>
        <taxon>Strongyloidea</taxon>
        <taxon>Strongylidae</taxon>
        <taxon>Cylicostephanus</taxon>
    </lineage>
</organism>
<keyword evidence="2" id="KW-0812">Transmembrane</keyword>
<name>A0A3P7QQ20_CYLGO</name>
<dbReference type="EMBL" id="UYRV01122242">
    <property type="protein sequence ID" value="VDN33146.1"/>
    <property type="molecule type" value="Genomic_DNA"/>
</dbReference>
<dbReference type="OrthoDB" id="10621576at2759"/>